<organism evidence="2 3">
    <name type="scientific">Caulobacter vibrioides OR37</name>
    <dbReference type="NCBI Taxonomy" id="1292034"/>
    <lineage>
        <taxon>Bacteria</taxon>
        <taxon>Pseudomonadati</taxon>
        <taxon>Pseudomonadota</taxon>
        <taxon>Alphaproteobacteria</taxon>
        <taxon>Caulobacterales</taxon>
        <taxon>Caulobacteraceae</taxon>
        <taxon>Caulobacter</taxon>
    </lineage>
</organism>
<dbReference type="Proteomes" id="UP000013063">
    <property type="component" value="Unassembled WGS sequence"/>
</dbReference>
<dbReference type="CDD" id="cd02440">
    <property type="entry name" value="AdoMet_MTases"/>
    <property type="match status" value="1"/>
</dbReference>
<dbReference type="PATRIC" id="fig|1292034.3.peg.371"/>
<dbReference type="PANTHER" id="PTHR43591:SF24">
    <property type="entry name" value="2-METHOXY-6-POLYPRENYL-1,4-BENZOQUINOL METHYLASE, MITOCHONDRIAL"/>
    <property type="match status" value="1"/>
</dbReference>
<dbReference type="Pfam" id="PF08241">
    <property type="entry name" value="Methyltransf_11"/>
    <property type="match status" value="1"/>
</dbReference>
<keyword evidence="3" id="KW-1185">Reference proteome</keyword>
<dbReference type="Gene3D" id="3.40.50.150">
    <property type="entry name" value="Vaccinia Virus protein VP39"/>
    <property type="match status" value="1"/>
</dbReference>
<proteinExistence type="predicted"/>
<accession>R0ESB1</accession>
<dbReference type="SUPFAM" id="SSF53335">
    <property type="entry name" value="S-adenosyl-L-methionine-dependent methyltransferases"/>
    <property type="match status" value="1"/>
</dbReference>
<dbReference type="GO" id="GO:0008757">
    <property type="term" value="F:S-adenosylmethionine-dependent methyltransferase activity"/>
    <property type="evidence" value="ECO:0007669"/>
    <property type="project" value="InterPro"/>
</dbReference>
<evidence type="ECO:0000259" key="1">
    <source>
        <dbReference type="Pfam" id="PF08241"/>
    </source>
</evidence>
<sequence length="263" mass="29384">MLTADQRYLRDQQYRDASKLEARSRLHRKYGRSDWYPWLVEHGHWPEGAACLDSGCGAGAFWATAARLLPPSLSLCLLDLSPGMVATAVEAARATGRWSSVRGETADATILPFEGDAFDTVLAIHMLYHLPDPEKGVAELRRVLKPGGVAMIALNGRDNMRELSDLRRRVQPETTPRPRPLDVIDAEPLLRAHFEQVDLVFYPDTLVCTDARDVIDYMLSMPPLDEAPEAEQAALVDIVRQEFDRRGGVFEIGKEVGLFLCRA</sequence>
<gene>
    <name evidence="2" type="ORF">OR37_00375</name>
</gene>
<evidence type="ECO:0000313" key="2">
    <source>
        <dbReference type="EMBL" id="ENZ83867.1"/>
    </source>
</evidence>
<name>R0ESB1_CAUVI</name>
<dbReference type="STRING" id="1292034.OR37_00375"/>
<protein>
    <recommendedName>
        <fullName evidence="1">Methyltransferase type 11 domain-containing protein</fullName>
    </recommendedName>
</protein>
<dbReference type="AlphaFoldDB" id="R0ESB1"/>
<dbReference type="eggNOG" id="COG2226">
    <property type="taxonomic scope" value="Bacteria"/>
</dbReference>
<comment type="caution">
    <text evidence="2">The sequence shown here is derived from an EMBL/GenBank/DDBJ whole genome shotgun (WGS) entry which is preliminary data.</text>
</comment>
<dbReference type="InterPro" id="IPR013216">
    <property type="entry name" value="Methyltransf_11"/>
</dbReference>
<dbReference type="EMBL" id="APMP01000001">
    <property type="protein sequence ID" value="ENZ83867.1"/>
    <property type="molecule type" value="Genomic_DNA"/>
</dbReference>
<dbReference type="OrthoDB" id="5517736at2"/>
<reference evidence="2 3" key="1">
    <citation type="journal article" date="2013" name="Genome Announc.">
        <title>Draft Genome Sequence for Caulobacter sp. Strain OR37, a Bacterium Tolerant to Heavy Metals.</title>
        <authorList>
            <person name="Utturkar S.M."/>
            <person name="Bollmann A."/>
            <person name="Brzoska R.M."/>
            <person name="Klingeman D.M."/>
            <person name="Epstein S.E."/>
            <person name="Palumbo A.V."/>
            <person name="Brown S.D."/>
        </authorList>
    </citation>
    <scope>NUCLEOTIDE SEQUENCE [LARGE SCALE GENOMIC DNA]</scope>
    <source>
        <strain evidence="2 3">OR37</strain>
    </source>
</reference>
<feature type="domain" description="Methyltransferase type 11" evidence="1">
    <location>
        <begin position="52"/>
        <end position="151"/>
    </location>
</feature>
<evidence type="ECO:0000313" key="3">
    <source>
        <dbReference type="Proteomes" id="UP000013063"/>
    </source>
</evidence>
<dbReference type="RefSeq" id="WP_004615444.1">
    <property type="nucleotide sequence ID" value="NZ_APMP01000001.1"/>
</dbReference>
<dbReference type="PANTHER" id="PTHR43591">
    <property type="entry name" value="METHYLTRANSFERASE"/>
    <property type="match status" value="1"/>
</dbReference>
<dbReference type="InterPro" id="IPR029063">
    <property type="entry name" value="SAM-dependent_MTases_sf"/>
</dbReference>